<evidence type="ECO:0000313" key="1">
    <source>
        <dbReference type="EMBL" id="ERK46848.1"/>
    </source>
</evidence>
<proteinExistence type="predicted"/>
<dbReference type="PATRIC" id="fig|649755.3.peg.267"/>
<dbReference type="AlphaFoldDB" id="U2QZV4"/>
<evidence type="ECO:0000313" key="2">
    <source>
        <dbReference type="Proteomes" id="UP000016658"/>
    </source>
</evidence>
<accession>U2QZV4</accession>
<dbReference type="HOGENOM" id="CLU_1560660_0_0_9"/>
<dbReference type="InterPro" id="IPR016621">
    <property type="entry name" value="UCP014543"/>
</dbReference>
<dbReference type="EMBL" id="AWVI01000016">
    <property type="protein sequence ID" value="ERK46848.1"/>
    <property type="molecule type" value="Genomic_DNA"/>
</dbReference>
<dbReference type="Pfam" id="PF12646">
    <property type="entry name" value="DUF3783"/>
    <property type="match status" value="1"/>
</dbReference>
<reference evidence="1 2" key="1">
    <citation type="submission" date="2013-06" db="EMBL/GenBank/DDBJ databases">
        <authorList>
            <person name="Weinstock G."/>
            <person name="Sodergren E."/>
            <person name="Lobos E.A."/>
            <person name="Fulton L."/>
            <person name="Fulton R."/>
            <person name="Courtney L."/>
            <person name="Fronick C."/>
            <person name="O'Laughlin M."/>
            <person name="Godfrey J."/>
            <person name="Wilson R.M."/>
            <person name="Miner T."/>
            <person name="Farmer C."/>
            <person name="Delehaunty K."/>
            <person name="Cordes M."/>
            <person name="Minx P."/>
            <person name="Tomlinson C."/>
            <person name="Chen J."/>
            <person name="Wollam A."/>
            <person name="Pepin K.H."/>
            <person name="Bhonagiri V."/>
            <person name="Zhang X."/>
            <person name="Warren W."/>
            <person name="Mitreva M."/>
            <person name="Mardis E.R."/>
            <person name="Wilson R.K."/>
        </authorList>
    </citation>
    <scope>NUCLEOTIDE SEQUENCE [LARGE SCALE GENOMIC DNA]</scope>
    <source>
        <strain evidence="1 2">ATCC 27803</strain>
    </source>
</reference>
<evidence type="ECO:0008006" key="3">
    <source>
        <dbReference type="Google" id="ProtNLM"/>
    </source>
</evidence>
<comment type="caution">
    <text evidence="1">The sequence shown here is derived from an EMBL/GenBank/DDBJ whole genome shotgun (WGS) entry which is preliminary data.</text>
</comment>
<name>U2QZV4_9FIRM</name>
<sequence length="185" mass="21909">MYIRNDKDVKKESKMNKVLIYLGTSNLKEKVIEDVFKKIGIEINYIDDDDLENTLEKLLELPRKEGEKGKRESFMFIDGDNVDEIKNLESILRDNNVKIERKAVKTKNNISWTLRALMDEVDEEFEYFQLRDHLYNLIMHPDKEKLKKDPDYLKLMSMAFSLLEDQNVGKDILEIAIKSIENFKN</sequence>
<gene>
    <name evidence="1" type="ORF">HMPREF0367_00293</name>
</gene>
<dbReference type="Proteomes" id="UP000016658">
    <property type="component" value="Unassembled WGS sequence"/>
</dbReference>
<organism evidence="1 2">
    <name type="scientific">Faecalitalea cylindroides ATCC 27803</name>
    <dbReference type="NCBI Taxonomy" id="649755"/>
    <lineage>
        <taxon>Bacteria</taxon>
        <taxon>Bacillati</taxon>
        <taxon>Bacillota</taxon>
        <taxon>Erysipelotrichia</taxon>
        <taxon>Erysipelotrichales</taxon>
        <taxon>Erysipelotrichaceae</taxon>
        <taxon>Faecalitalea</taxon>
    </lineage>
</organism>
<protein>
    <recommendedName>
        <fullName evidence="3">DUF3783 domain-containing protein</fullName>
    </recommendedName>
</protein>